<keyword evidence="2" id="KW-1185">Reference proteome</keyword>
<accession>E8X5I1</accession>
<dbReference type="Proteomes" id="UP000000343">
    <property type="component" value="Chromosome"/>
</dbReference>
<dbReference type="AlphaFoldDB" id="E8X5I1"/>
<dbReference type="RefSeq" id="WP_013580844.1">
    <property type="nucleotide sequence ID" value="NC_015064.1"/>
</dbReference>
<protein>
    <submittedName>
        <fullName evidence="1">Uncharacterized protein</fullName>
    </submittedName>
</protein>
<gene>
    <name evidence="1" type="ordered locus">AciX9_2496</name>
</gene>
<reference evidence="2" key="1">
    <citation type="submission" date="2011-01" db="EMBL/GenBank/DDBJ databases">
        <title>Complete sequence of chromosome of Acidobacterium sp. MP5ACTX9.</title>
        <authorList>
            <consortium name="US DOE Joint Genome Institute"/>
            <person name="Lucas S."/>
            <person name="Copeland A."/>
            <person name="Lapidus A."/>
            <person name="Cheng J.-F."/>
            <person name="Goodwin L."/>
            <person name="Pitluck S."/>
            <person name="Teshima H."/>
            <person name="Detter J.C."/>
            <person name="Han C."/>
            <person name="Tapia R."/>
            <person name="Land M."/>
            <person name="Hauser L."/>
            <person name="Kyrpides N."/>
            <person name="Ivanova N."/>
            <person name="Ovchinnikova G."/>
            <person name="Pagani I."/>
            <person name="Rawat S.R."/>
            <person name="Mannisto M."/>
            <person name="Haggblom M.M."/>
            <person name="Woyke T."/>
        </authorList>
    </citation>
    <scope>NUCLEOTIDE SEQUENCE [LARGE SCALE GENOMIC DNA]</scope>
    <source>
        <strain evidence="2">MP5ACTX9</strain>
    </source>
</reference>
<evidence type="ECO:0000313" key="1">
    <source>
        <dbReference type="EMBL" id="ADW69528.1"/>
    </source>
</evidence>
<evidence type="ECO:0000313" key="2">
    <source>
        <dbReference type="Proteomes" id="UP000000343"/>
    </source>
</evidence>
<dbReference type="STRING" id="1198114.AciX9_2496"/>
<name>E8X5I1_GRATM</name>
<proteinExistence type="predicted"/>
<dbReference type="HOGENOM" id="CLU_1508569_0_0_0"/>
<dbReference type="PaxDb" id="1198114-AciX9_2496"/>
<sequence length="178" mass="19104">MRMNVRRDLRGALPMSLIAGAAYPVVRPEEIAFAMTLFLQAASLQLASRRCGDGRDSDDCECVRVLRELAGGIPLAAPKVLIAAQESSLEGAFAALWHHYEGEPVQLSLSARVLGFHLLALNNGGRILERWVRENVAGTETVTLDPALVEALAVVPLGDTGRLDAELFFATAELLAGL</sequence>
<dbReference type="EMBL" id="CP002480">
    <property type="protein sequence ID" value="ADW69528.1"/>
    <property type="molecule type" value="Genomic_DNA"/>
</dbReference>
<dbReference type="KEGG" id="acm:AciX9_2496"/>
<organism evidence="2">
    <name type="scientific">Granulicella tundricola (strain ATCC BAA-1859 / DSM 23138 / MP5ACTX9)</name>
    <dbReference type="NCBI Taxonomy" id="1198114"/>
    <lineage>
        <taxon>Bacteria</taxon>
        <taxon>Pseudomonadati</taxon>
        <taxon>Acidobacteriota</taxon>
        <taxon>Terriglobia</taxon>
        <taxon>Terriglobales</taxon>
        <taxon>Acidobacteriaceae</taxon>
        <taxon>Granulicella</taxon>
    </lineage>
</organism>